<gene>
    <name evidence="2" type="ORF">H7K45_27700</name>
</gene>
<reference evidence="2" key="2">
    <citation type="journal article" date="2022" name="BMC Genomics">
        <title>Comparative genome analysis of mycobacteria focusing on tRNA and non-coding RNA.</title>
        <authorList>
            <person name="Behra P.R.K."/>
            <person name="Pettersson B.M.F."/>
            <person name="Ramesh M."/>
            <person name="Das S."/>
            <person name="Dasgupta S."/>
            <person name="Kirsebom L.A."/>
        </authorList>
    </citation>
    <scope>NUCLEOTIDE SEQUENCE</scope>
    <source>
        <strain evidence="2">DSM 44838</strain>
    </source>
</reference>
<protein>
    <recommendedName>
        <fullName evidence="4">Tail assembly chaperone</fullName>
    </recommendedName>
</protein>
<feature type="region of interest" description="Disordered" evidence="1">
    <location>
        <begin position="1"/>
        <end position="54"/>
    </location>
</feature>
<comment type="caution">
    <text evidence="2">The sequence shown here is derived from an EMBL/GenBank/DDBJ whole genome shotgun (WGS) entry which is preliminary data.</text>
</comment>
<dbReference type="Pfam" id="PF23781">
    <property type="entry name" value="Phage_TAC_16"/>
    <property type="match status" value="1"/>
</dbReference>
<reference evidence="2" key="1">
    <citation type="submission" date="2020-07" db="EMBL/GenBank/DDBJ databases">
        <authorList>
            <person name="Pettersson B.M.F."/>
            <person name="Behra P.R.K."/>
            <person name="Ramesh M."/>
            <person name="Das S."/>
            <person name="Dasgupta S."/>
            <person name="Kirsebom L.A."/>
        </authorList>
    </citation>
    <scope>NUCLEOTIDE SEQUENCE</scope>
    <source>
        <strain evidence="2">DSM 44838</strain>
    </source>
</reference>
<dbReference type="RefSeq" id="WP_263999392.1">
    <property type="nucleotide sequence ID" value="NZ_JACKVK010000014.1"/>
</dbReference>
<keyword evidence="3" id="KW-1185">Reference proteome</keyword>
<name>A0A9X2ZBC7_9MYCO</name>
<proteinExistence type="predicted"/>
<dbReference type="AlphaFoldDB" id="A0A9X2ZBC7"/>
<evidence type="ECO:0000256" key="1">
    <source>
        <dbReference type="SAM" id="MobiDB-lite"/>
    </source>
</evidence>
<evidence type="ECO:0000313" key="2">
    <source>
        <dbReference type="EMBL" id="MCV7424337.1"/>
    </source>
</evidence>
<organism evidence="2 3">
    <name type="scientific">Mycobacterium yunnanensis</name>
    <dbReference type="NCBI Taxonomy" id="368477"/>
    <lineage>
        <taxon>Bacteria</taxon>
        <taxon>Bacillati</taxon>
        <taxon>Actinomycetota</taxon>
        <taxon>Actinomycetes</taxon>
        <taxon>Mycobacteriales</taxon>
        <taxon>Mycobacteriaceae</taxon>
        <taxon>Mycobacterium</taxon>
    </lineage>
</organism>
<accession>A0A9X2ZBC7</accession>
<dbReference type="Proteomes" id="UP001141629">
    <property type="component" value="Unassembled WGS sequence"/>
</dbReference>
<evidence type="ECO:0000313" key="3">
    <source>
        <dbReference type="Proteomes" id="UP001141629"/>
    </source>
</evidence>
<dbReference type="InterPro" id="IPR056927">
    <property type="entry name" value="Phage_TAC"/>
</dbReference>
<feature type="compositionally biased region" description="Acidic residues" evidence="1">
    <location>
        <begin position="20"/>
        <end position="36"/>
    </location>
</feature>
<sequence>MTVYASEGSTSSTAPVPDVPTDEPTIDTVTVEEEPAAAEPADPEPAAPSDAEDTIDAEVVTAVDTIPDDDKWTHETDWAYDELDYKGDLLAFRVPASNALTALYQAQGTCSDEFVMKLTNKFVQNHLSQKSIERVLERMSDPDDTEFADSGVWNDLLSRIAEIGGDRALKDAEALAAVTSGKGK</sequence>
<dbReference type="EMBL" id="JACKVK010000014">
    <property type="protein sequence ID" value="MCV7424337.1"/>
    <property type="molecule type" value="Genomic_DNA"/>
</dbReference>
<evidence type="ECO:0008006" key="4">
    <source>
        <dbReference type="Google" id="ProtNLM"/>
    </source>
</evidence>